<organism evidence="2 3">
    <name type="scientific">Marine Group III euryarchaeote</name>
    <dbReference type="NCBI Taxonomy" id="2173149"/>
    <lineage>
        <taxon>Archaea</taxon>
        <taxon>Methanobacteriati</taxon>
        <taxon>Thermoplasmatota</taxon>
        <taxon>Thermoplasmata</taxon>
        <taxon>Candidatus Thermoprofundales</taxon>
    </lineage>
</organism>
<proteinExistence type="predicted"/>
<evidence type="ECO:0000259" key="1">
    <source>
        <dbReference type="Pfam" id="PF11614"/>
    </source>
</evidence>
<dbReference type="InterPro" id="IPR013783">
    <property type="entry name" value="Ig-like_fold"/>
</dbReference>
<gene>
    <name evidence="2" type="ORF">EYQ16_03660</name>
</gene>
<dbReference type="PANTHER" id="PTHR39198:SF1">
    <property type="entry name" value="ALPHA-GALACTOSIDASE NEW3 DOMAIN-CONTAINING PROTEIN"/>
    <property type="match status" value="1"/>
</dbReference>
<dbReference type="PANTHER" id="PTHR39198">
    <property type="entry name" value="HYPOTHETICAL MEMBRANE PROTEIN, CONSERVED"/>
    <property type="match status" value="1"/>
</dbReference>
<evidence type="ECO:0000313" key="3">
    <source>
        <dbReference type="Proteomes" id="UP000589516"/>
    </source>
</evidence>
<dbReference type="Pfam" id="PF11614">
    <property type="entry name" value="FixG_C"/>
    <property type="match status" value="1"/>
</dbReference>
<accession>A0A7C7ZDN6</accession>
<comment type="caution">
    <text evidence="2">The sequence shown here is derived from an EMBL/GenBank/DDBJ whole genome shotgun (WGS) entry which is preliminary data.</text>
</comment>
<protein>
    <recommendedName>
        <fullName evidence="1">FixG C-terminal immunoglobulin-like domain-containing protein</fullName>
    </recommendedName>
</protein>
<dbReference type="Proteomes" id="UP000589516">
    <property type="component" value="Unassembled WGS sequence"/>
</dbReference>
<sequence>MRNMHNTNLNTPVRVALLFAVGLAMLVFMPSAEASESFTVGVTPSTQNGEPDETLTYTITVENTGDNDDSYNLTITSTTRAGWNEYILPTSLDVKDGQSETATLYVEIGDRDDAPADITEFVTFKTESITLDAGATSKSVTAKVDQVYGNTLTINGTTTQNADPDATVTFAVKVVNDEGNGKDTITFSQTSSGTDDWSFVFPGSVTLDKDESTEISFSATPDINALAGLKSISLFATSEDSSTATSVTVTVRVNKLPDLNVVKVGSSAEDVEAGKRVYYSFSVTNKGNAVDSFDLEIENGSWYDKGWEASLDSEEISSLDVDESINLTDVLVIKAPMNAGADDEVTIKVKVSSQENSSVYKTYTSRTTVLQDFEPKLKVIGGDTQSAPPDEEVSYTINITNDGNGEDDITLSLHGGNATWGTLAESSFTLAAGESDETTLRVTAPDGTLAQNGYSITVRATSEDTTTKANRAVFLNVQQVYEVSVSVSGDSTKNGDPGASVSYTITVKNKGNGDDTVNLALEGDNPDWGSIVEDVDLEADESTSVNLSVSIDEEANFGDYTIIVNGSSDEAPSNIYDTTIVTVTVNKEYQVDLLINEAQKSGDADSSVVYDIIVKNKGTGDDTIRLSVDEWPTGWTANFNETEIDIGAGKDAPVNLTVAIKEKEDNRAFYVNITAISVGAKDEDLDVNATASTITTVNQYYEFRMTSVLTYTKADPEDTFTVDILLDNKGTGDDTIDLEVTGPENATGWVTDITPSVEVPEGENRTVTLTVTVSEDAVKDSYYITVTGVSADEASETHDVTIQVDVSQRYEVQMLPRTETKAAEANDILEFSITVKNKGTGEDTFDLELGGEVGVSWGSLSNVSLTIPAGGSADVVLTVEVPADAQPKSEGAYEILVNATSVDNTTAVDSVARYIDVEKKELEVELTAESSSAQAEPGDVAYFDLNVKNVGNDVDTVVLTFQTDTRKWATFVETGTDTHSVNLTVNQQKTVRVQVSLPEYSNATGQDKTALESSTYLIMVKATTGDGSQSNTASLSTSIQQIYGAELTAQGASTVITYPSTETSVSERQEKFSFKVKNLGNKQDTIDVQVSGSGSTFPDEWSASIHTSSTCSGTFSGSVGAGTSKTFYLCITPDVESEPGNYTVFVEAMARNGAEEAVVTNVTVEVRDPTRSLILSADEPSLNLAPEVGDTEKNTARFKIVITNDGSHDDKFIAELDDVLGTGWSTDFYTKNTASSGDKWSTSGEEIEDGQTDDLWFIVEVDPDEVDEGNYTMSVTVKNFEEDISQSVTLTLQISAPQRGLTATVIDPSKEISPEYKASGGSTKNTVKFKVKLENSGTHPDYFIPEVESTLDDDWEVSFYQDSSKTQPWSTSQGVEIESDELDDLWIFVDVDDGADEGNYTLTISVRNTEDDPSARQEFELTVEVQRSDITLTASDIQLEPMR</sequence>
<dbReference type="EMBL" id="DUAV01000023">
    <property type="protein sequence ID" value="HIG63598.1"/>
    <property type="molecule type" value="Genomic_DNA"/>
</dbReference>
<feature type="domain" description="FixG C-terminal immunoglobulin-like" evidence="1">
    <location>
        <begin position="394"/>
        <end position="474"/>
    </location>
</feature>
<evidence type="ECO:0000313" key="2">
    <source>
        <dbReference type="EMBL" id="HIG63598.1"/>
    </source>
</evidence>
<dbReference type="InterPro" id="IPR032879">
    <property type="entry name" value="FixG_C"/>
</dbReference>
<reference evidence="3" key="1">
    <citation type="journal article" date="2019" name="bioRxiv">
        <title>Genome diversification in globally distributed novel marine Proteobacteria is linked to environmental adaptation.</title>
        <authorList>
            <person name="Zhou Z."/>
            <person name="Tran P.Q."/>
            <person name="Kieft K."/>
            <person name="Anantharaman K."/>
        </authorList>
    </citation>
    <scope>NUCLEOTIDE SEQUENCE [LARGE SCALE GENOMIC DNA]</scope>
</reference>
<name>A0A7C7ZDN6_9ARCH</name>
<dbReference type="Gene3D" id="2.60.40.10">
    <property type="entry name" value="Immunoglobulins"/>
    <property type="match status" value="4"/>
</dbReference>